<keyword evidence="3" id="KW-1185">Reference proteome</keyword>
<sequence length="290" mass="31971">MNEPSPRRSGGAAEEWAGEGRGAEPGRWYTTNLVGLPVGLLGSPAFNAHPQPITIAGVRETHRGLFRLLDTAGDLPAASAVFRHFMEIVFGLAPPEPGTRSNPRGRHRSSYLKLLQGWGLDSNSAAGAVLKGWAESRFGLVPTFHKAPLGRFPSPAWITYIEEKGSSRFHNNCIHQQLDLLYEYCQWAIARFGQPARDFITLWRGVNDFSEQRVIAGDRRDRACVLRLNNVVSFSTSRDRADEFGDWILEARVPTVKILFFPGLLPGSALAGEGEVLVIGGEYEVVARYA</sequence>
<accession>A0A848G6G9</accession>
<dbReference type="AlphaFoldDB" id="A0A848G6G9"/>
<organism evidence="2 3">
    <name type="scientific">Zoogloea dura</name>
    <dbReference type="NCBI Taxonomy" id="2728840"/>
    <lineage>
        <taxon>Bacteria</taxon>
        <taxon>Pseudomonadati</taxon>
        <taxon>Pseudomonadota</taxon>
        <taxon>Betaproteobacteria</taxon>
        <taxon>Rhodocyclales</taxon>
        <taxon>Zoogloeaceae</taxon>
        <taxon>Zoogloea</taxon>
    </lineage>
</organism>
<reference evidence="2 3" key="1">
    <citation type="submission" date="2020-04" db="EMBL/GenBank/DDBJ databases">
        <title>Zoogloea sp. G-4-1-14 isolated from soil.</title>
        <authorList>
            <person name="Dahal R.H."/>
        </authorList>
    </citation>
    <scope>NUCLEOTIDE SEQUENCE [LARGE SCALE GENOMIC DNA]</scope>
    <source>
        <strain evidence="2 3">G-4-1-14</strain>
    </source>
</reference>
<protein>
    <submittedName>
        <fullName evidence="2">NAD(+) ADP-ribosyltransferase</fullName>
    </submittedName>
</protein>
<evidence type="ECO:0000256" key="1">
    <source>
        <dbReference type="SAM" id="MobiDB-lite"/>
    </source>
</evidence>
<dbReference type="RefSeq" id="WP_169145553.1">
    <property type="nucleotide sequence ID" value="NZ_JABBGA010000006.1"/>
</dbReference>
<dbReference type="Proteomes" id="UP000580043">
    <property type="component" value="Unassembled WGS sequence"/>
</dbReference>
<dbReference type="GO" id="GO:0009399">
    <property type="term" value="P:nitrogen fixation"/>
    <property type="evidence" value="ECO:0007669"/>
    <property type="project" value="InterPro"/>
</dbReference>
<evidence type="ECO:0000313" key="2">
    <source>
        <dbReference type="EMBL" id="NML26003.1"/>
    </source>
</evidence>
<evidence type="ECO:0000313" key="3">
    <source>
        <dbReference type="Proteomes" id="UP000580043"/>
    </source>
</evidence>
<feature type="region of interest" description="Disordered" evidence="1">
    <location>
        <begin position="1"/>
        <end position="23"/>
    </location>
</feature>
<comment type="caution">
    <text evidence="2">The sequence shown here is derived from an EMBL/GenBank/DDBJ whole genome shotgun (WGS) entry which is preliminary data.</text>
</comment>
<proteinExistence type="predicted"/>
<gene>
    <name evidence="2" type="ORF">HHL15_09635</name>
</gene>
<dbReference type="EMBL" id="JABBGA010000006">
    <property type="protein sequence ID" value="NML26003.1"/>
    <property type="molecule type" value="Genomic_DNA"/>
</dbReference>
<dbReference type="GO" id="GO:0030701">
    <property type="term" value="F:NAD+-dinitrogen-reductase ADP-D-ribosyltransferase activity"/>
    <property type="evidence" value="ECO:0007669"/>
    <property type="project" value="InterPro"/>
</dbReference>
<name>A0A848G6G9_9RHOO</name>
<keyword evidence="2" id="KW-0808">Transferase</keyword>
<dbReference type="InterPro" id="IPR009953">
    <property type="entry name" value="DRA_trans"/>
</dbReference>
<dbReference type="Pfam" id="PF07357">
    <property type="entry name" value="DRAT"/>
    <property type="match status" value="1"/>
</dbReference>